<keyword evidence="2" id="KW-1185">Reference proteome</keyword>
<accession>A0ABZ2Y704</accession>
<reference evidence="1 2" key="1">
    <citation type="submission" date="2023-03" db="EMBL/GenBank/DDBJ databases">
        <title>Novel Species.</title>
        <authorList>
            <person name="Ma S."/>
        </authorList>
    </citation>
    <scope>NUCLEOTIDE SEQUENCE [LARGE SCALE GENOMIC DNA]</scope>
    <source>
        <strain evidence="1 2">LIND6LT2</strain>
    </source>
</reference>
<dbReference type="RefSeq" id="WP_341878093.1">
    <property type="nucleotide sequence ID" value="NZ_CP121687.1"/>
</dbReference>
<protein>
    <recommendedName>
        <fullName evidence="3">DUF4469 domain-containing protein</fullName>
    </recommendedName>
</protein>
<proteinExistence type="predicted"/>
<evidence type="ECO:0000313" key="2">
    <source>
        <dbReference type="Proteomes" id="UP001486565"/>
    </source>
</evidence>
<dbReference type="EMBL" id="CP121687">
    <property type="protein sequence ID" value="WZL71128.1"/>
    <property type="molecule type" value="Genomic_DNA"/>
</dbReference>
<gene>
    <name evidence="1" type="ORF">QBE51_06325</name>
</gene>
<sequence>MDYREIQISRRVSLAVLPIDDFADRIINDSSVEAFLENLHVNPIRKPDGYRVFADIKEEEAELILKSYIYKTQRHKINLKNSNLEDRILKIRLEPSEAYPAYNTGIIVRGRLVNSNNLPVKDTGIKIVIPGAKDPLICLNTIDKGEKDIYIYNPKNKCLMGAEYAYVEKQNIKGTFIIWEEVADNKLFELRYPLTFRCVKGKKFHKVYTVHTGPNGEFSLLIPKDYIEDESPLIIQYQQNTISTKIKNDQKIDLGNIKIEGE</sequence>
<evidence type="ECO:0000313" key="1">
    <source>
        <dbReference type="EMBL" id="WZL71128.1"/>
    </source>
</evidence>
<organism evidence="1 2">
    <name type="scientific">Defluviitalea saccharophila</name>
    <dbReference type="NCBI Taxonomy" id="879970"/>
    <lineage>
        <taxon>Bacteria</taxon>
        <taxon>Bacillati</taxon>
        <taxon>Bacillota</taxon>
        <taxon>Clostridia</taxon>
        <taxon>Lachnospirales</taxon>
        <taxon>Defluviitaleaceae</taxon>
        <taxon>Defluviitalea</taxon>
    </lineage>
</organism>
<name>A0ABZ2Y704_9FIRM</name>
<dbReference type="Proteomes" id="UP001486565">
    <property type="component" value="Chromosome"/>
</dbReference>
<evidence type="ECO:0008006" key="3">
    <source>
        <dbReference type="Google" id="ProtNLM"/>
    </source>
</evidence>